<comment type="caution">
    <text evidence="2">The sequence shown here is derived from an EMBL/GenBank/DDBJ whole genome shotgun (WGS) entry which is preliminary data.</text>
</comment>
<sequence>MNARALLLTLTLVVCHGTRADAGVMDKLRGLLGLGSGKGKTEEARKVMPRIRVGSFSGGTGSSARQTLHKELLDSREFFVAGDDEKADFTVEGTSVGGRVTGKLRDAKGKDLFQRSYAAPGLDENLKALTDDIIYTITGRPGLATSRIVFVSDVSGKRQIYICDAEGGEVHQVTHDKHAAVSPSLSPDSSMIAFTSYRSGFPIIRLLDVNVGWERGVTDTPGSSFGSAFSPDGTHLAAVMSFIGNPEIFVSDLNTNTAACVSDSVGAPSSPSWHPDGRELVFSSDDGDGPKLYIVEVPQKEGASSRLFRWRTGYHFCTDPEWSPDGRHIAFTTRTSGEWAVAVKPYPNGRVHVVQAGGAEHPSWSPNGHFITYVQHGELFVHDLRSGNRRSILRGYGRITEPRWMR</sequence>
<evidence type="ECO:0000256" key="1">
    <source>
        <dbReference type="ARBA" id="ARBA00009820"/>
    </source>
</evidence>
<dbReference type="PANTHER" id="PTHR36842:SF1">
    <property type="entry name" value="PROTEIN TOLB"/>
    <property type="match status" value="1"/>
</dbReference>
<dbReference type="InterPro" id="IPR011659">
    <property type="entry name" value="WD40"/>
</dbReference>
<evidence type="ECO:0000313" key="2">
    <source>
        <dbReference type="EMBL" id="MFC5457409.1"/>
    </source>
</evidence>
<dbReference type="SUPFAM" id="SSF69304">
    <property type="entry name" value="Tricorn protease N-terminal domain"/>
    <property type="match status" value="1"/>
</dbReference>
<organism evidence="2 3">
    <name type="scientific">Prosthecobacter fluviatilis</name>
    <dbReference type="NCBI Taxonomy" id="445931"/>
    <lineage>
        <taxon>Bacteria</taxon>
        <taxon>Pseudomonadati</taxon>
        <taxon>Verrucomicrobiota</taxon>
        <taxon>Verrucomicrobiia</taxon>
        <taxon>Verrucomicrobiales</taxon>
        <taxon>Verrucomicrobiaceae</taxon>
        <taxon>Prosthecobacter</taxon>
    </lineage>
</organism>
<dbReference type="Proteomes" id="UP001596052">
    <property type="component" value="Unassembled WGS sequence"/>
</dbReference>
<accession>A0ABW0KVP3</accession>
<protein>
    <submittedName>
        <fullName evidence="2">Uncharacterized protein</fullName>
    </submittedName>
</protein>
<proteinExistence type="inferred from homology"/>
<reference evidence="3" key="1">
    <citation type="journal article" date="2019" name="Int. J. Syst. Evol. Microbiol.">
        <title>The Global Catalogue of Microorganisms (GCM) 10K type strain sequencing project: providing services to taxonomists for standard genome sequencing and annotation.</title>
        <authorList>
            <consortium name="The Broad Institute Genomics Platform"/>
            <consortium name="The Broad Institute Genome Sequencing Center for Infectious Disease"/>
            <person name="Wu L."/>
            <person name="Ma J."/>
        </authorList>
    </citation>
    <scope>NUCLEOTIDE SEQUENCE [LARGE SCALE GENOMIC DNA]</scope>
    <source>
        <strain evidence="3">CGMCC 4.1469</strain>
    </source>
</reference>
<dbReference type="Gene3D" id="2.120.10.30">
    <property type="entry name" value="TolB, C-terminal domain"/>
    <property type="match status" value="2"/>
</dbReference>
<evidence type="ECO:0000313" key="3">
    <source>
        <dbReference type="Proteomes" id="UP001596052"/>
    </source>
</evidence>
<dbReference type="InterPro" id="IPR011042">
    <property type="entry name" value="6-blade_b-propeller_TolB-like"/>
</dbReference>
<comment type="similarity">
    <text evidence="1">Belongs to the TolB family.</text>
</comment>
<dbReference type="PANTHER" id="PTHR36842">
    <property type="entry name" value="PROTEIN TOLB HOMOLOG"/>
    <property type="match status" value="1"/>
</dbReference>
<dbReference type="Pfam" id="PF07676">
    <property type="entry name" value="PD40"/>
    <property type="match status" value="4"/>
</dbReference>
<name>A0ABW0KVP3_9BACT</name>
<gene>
    <name evidence="2" type="ORF">ACFQDI_21255</name>
</gene>
<dbReference type="RefSeq" id="WP_377170682.1">
    <property type="nucleotide sequence ID" value="NZ_JBHSMQ010000010.1"/>
</dbReference>
<keyword evidence="3" id="KW-1185">Reference proteome</keyword>
<dbReference type="EMBL" id="JBHSMQ010000010">
    <property type="protein sequence ID" value="MFC5457409.1"/>
    <property type="molecule type" value="Genomic_DNA"/>
</dbReference>